<proteinExistence type="predicted"/>
<dbReference type="Proteomes" id="UP001281003">
    <property type="component" value="Unassembled WGS sequence"/>
</dbReference>
<name>A0AAE0U2F7_SORBR</name>
<organism evidence="1 2">
    <name type="scientific">Sordaria brevicollis</name>
    <dbReference type="NCBI Taxonomy" id="83679"/>
    <lineage>
        <taxon>Eukaryota</taxon>
        <taxon>Fungi</taxon>
        <taxon>Dikarya</taxon>
        <taxon>Ascomycota</taxon>
        <taxon>Pezizomycotina</taxon>
        <taxon>Sordariomycetes</taxon>
        <taxon>Sordariomycetidae</taxon>
        <taxon>Sordariales</taxon>
        <taxon>Sordariaceae</taxon>
        <taxon>Sordaria</taxon>
    </lineage>
</organism>
<comment type="caution">
    <text evidence="1">The sequence shown here is derived from an EMBL/GenBank/DDBJ whole genome shotgun (WGS) entry which is preliminary data.</text>
</comment>
<evidence type="ECO:0000313" key="2">
    <source>
        <dbReference type="Proteomes" id="UP001281003"/>
    </source>
</evidence>
<sequence length="144" mass="15798">MKERKKKSESRGWGLWTIEGRHGHGPQHCRLGITQPSFECHGEDIWYGIVTDPYCFAGVCITCNYVSCVDSAWILADMPTPVHAPGSSTSTGQGAKSGKVPPFCTSWIGTYPKKRSPRYGTLTRTSHSAPQGATCNLHLVNDRC</sequence>
<protein>
    <submittedName>
        <fullName evidence="1">Uncharacterized protein</fullName>
    </submittedName>
</protein>
<dbReference type="AlphaFoldDB" id="A0AAE0U2F7"/>
<evidence type="ECO:0000313" key="1">
    <source>
        <dbReference type="EMBL" id="KAK3388165.1"/>
    </source>
</evidence>
<accession>A0AAE0U2F7</accession>
<gene>
    <name evidence="1" type="ORF">B0T20DRAFT_365362</name>
</gene>
<dbReference type="EMBL" id="JAUTDP010000017">
    <property type="protein sequence ID" value="KAK3388165.1"/>
    <property type="molecule type" value="Genomic_DNA"/>
</dbReference>
<reference evidence="1" key="1">
    <citation type="journal article" date="2023" name="Mol. Phylogenet. Evol.">
        <title>Genome-scale phylogeny and comparative genomics of the fungal order Sordariales.</title>
        <authorList>
            <person name="Hensen N."/>
            <person name="Bonometti L."/>
            <person name="Westerberg I."/>
            <person name="Brannstrom I.O."/>
            <person name="Guillou S."/>
            <person name="Cros-Aarteil S."/>
            <person name="Calhoun S."/>
            <person name="Haridas S."/>
            <person name="Kuo A."/>
            <person name="Mondo S."/>
            <person name="Pangilinan J."/>
            <person name="Riley R."/>
            <person name="LaButti K."/>
            <person name="Andreopoulos B."/>
            <person name="Lipzen A."/>
            <person name="Chen C."/>
            <person name="Yan M."/>
            <person name="Daum C."/>
            <person name="Ng V."/>
            <person name="Clum A."/>
            <person name="Steindorff A."/>
            <person name="Ohm R.A."/>
            <person name="Martin F."/>
            <person name="Silar P."/>
            <person name="Natvig D.O."/>
            <person name="Lalanne C."/>
            <person name="Gautier V."/>
            <person name="Ament-Velasquez S.L."/>
            <person name="Kruys A."/>
            <person name="Hutchinson M.I."/>
            <person name="Powell A.J."/>
            <person name="Barry K."/>
            <person name="Miller A.N."/>
            <person name="Grigoriev I.V."/>
            <person name="Debuchy R."/>
            <person name="Gladieux P."/>
            <person name="Hiltunen Thoren M."/>
            <person name="Johannesson H."/>
        </authorList>
    </citation>
    <scope>NUCLEOTIDE SEQUENCE</scope>
    <source>
        <strain evidence="1">FGSC 1904</strain>
    </source>
</reference>
<keyword evidence="2" id="KW-1185">Reference proteome</keyword>
<reference evidence="1" key="2">
    <citation type="submission" date="2023-07" db="EMBL/GenBank/DDBJ databases">
        <authorList>
            <consortium name="Lawrence Berkeley National Laboratory"/>
            <person name="Haridas S."/>
            <person name="Hensen N."/>
            <person name="Bonometti L."/>
            <person name="Westerberg I."/>
            <person name="Brannstrom I.O."/>
            <person name="Guillou S."/>
            <person name="Cros-Aarteil S."/>
            <person name="Calhoun S."/>
            <person name="Kuo A."/>
            <person name="Mondo S."/>
            <person name="Pangilinan J."/>
            <person name="Riley R."/>
            <person name="LaButti K."/>
            <person name="Andreopoulos B."/>
            <person name="Lipzen A."/>
            <person name="Chen C."/>
            <person name="Yanf M."/>
            <person name="Daum C."/>
            <person name="Ng V."/>
            <person name="Clum A."/>
            <person name="Steindorff A."/>
            <person name="Ohm R."/>
            <person name="Martin F."/>
            <person name="Silar P."/>
            <person name="Natvig D."/>
            <person name="Lalanne C."/>
            <person name="Gautier V."/>
            <person name="Ament-velasquez S.L."/>
            <person name="Kruys A."/>
            <person name="Hutchinson M.I."/>
            <person name="Powell A.J."/>
            <person name="Barry K."/>
            <person name="Miller A.N."/>
            <person name="Grigoriev I.V."/>
            <person name="Debuchy R."/>
            <person name="Gladieux P."/>
            <person name="Thoren M.H."/>
            <person name="Johannesson H."/>
        </authorList>
    </citation>
    <scope>NUCLEOTIDE SEQUENCE</scope>
    <source>
        <strain evidence="1">FGSC 1904</strain>
    </source>
</reference>